<proteinExistence type="predicted"/>
<reference evidence="1 2" key="1">
    <citation type="journal article" date="2023" name="bioRxiv">
        <title>Conserved and derived expression patterns and positive selection on dental genes reveal complex evolutionary context of ever-growing rodent molars.</title>
        <authorList>
            <person name="Calamari Z.T."/>
            <person name="Song A."/>
            <person name="Cohen E."/>
            <person name="Akter M."/>
            <person name="Roy R.D."/>
            <person name="Hallikas O."/>
            <person name="Christensen M.M."/>
            <person name="Li P."/>
            <person name="Marangoni P."/>
            <person name="Jernvall J."/>
            <person name="Klein O.D."/>
        </authorList>
    </citation>
    <scope>NUCLEOTIDE SEQUENCE [LARGE SCALE GENOMIC DNA]</scope>
    <source>
        <strain evidence="1">V071</strain>
    </source>
</reference>
<sequence>MTLPFHILATATKEIRIFTLRLVKKELTSGKLDYSRNSTGIFRRCHCVRLWKAGHMDNQKYPEG</sequence>
<dbReference type="Proteomes" id="UP001488838">
    <property type="component" value="Unassembled WGS sequence"/>
</dbReference>
<comment type="caution">
    <text evidence="1">The sequence shown here is derived from an EMBL/GenBank/DDBJ whole genome shotgun (WGS) entry which is preliminary data.</text>
</comment>
<name>A0AAW0K664_MYOGA</name>
<dbReference type="EMBL" id="JBBHLL010000005">
    <property type="protein sequence ID" value="KAK7834026.1"/>
    <property type="molecule type" value="Genomic_DNA"/>
</dbReference>
<gene>
    <name evidence="1" type="ORF">U0070_005007</name>
</gene>
<dbReference type="AlphaFoldDB" id="A0AAW0K664"/>
<protein>
    <submittedName>
        <fullName evidence="1">Uncharacterized protein</fullName>
    </submittedName>
</protein>
<evidence type="ECO:0000313" key="1">
    <source>
        <dbReference type="EMBL" id="KAK7834026.1"/>
    </source>
</evidence>
<keyword evidence="2" id="KW-1185">Reference proteome</keyword>
<evidence type="ECO:0000313" key="2">
    <source>
        <dbReference type="Proteomes" id="UP001488838"/>
    </source>
</evidence>
<organism evidence="1 2">
    <name type="scientific">Myodes glareolus</name>
    <name type="common">Bank vole</name>
    <name type="synonym">Clethrionomys glareolus</name>
    <dbReference type="NCBI Taxonomy" id="447135"/>
    <lineage>
        <taxon>Eukaryota</taxon>
        <taxon>Metazoa</taxon>
        <taxon>Chordata</taxon>
        <taxon>Craniata</taxon>
        <taxon>Vertebrata</taxon>
        <taxon>Euteleostomi</taxon>
        <taxon>Mammalia</taxon>
        <taxon>Eutheria</taxon>
        <taxon>Euarchontoglires</taxon>
        <taxon>Glires</taxon>
        <taxon>Rodentia</taxon>
        <taxon>Myomorpha</taxon>
        <taxon>Muroidea</taxon>
        <taxon>Cricetidae</taxon>
        <taxon>Arvicolinae</taxon>
        <taxon>Myodes</taxon>
    </lineage>
</organism>
<accession>A0AAW0K664</accession>